<dbReference type="CDD" id="cd04301">
    <property type="entry name" value="NAT_SF"/>
    <property type="match status" value="1"/>
</dbReference>
<dbReference type="SUPFAM" id="SSF55729">
    <property type="entry name" value="Acyl-CoA N-acyltransferases (Nat)"/>
    <property type="match status" value="1"/>
</dbReference>
<keyword evidence="3" id="KW-0012">Acyltransferase</keyword>
<feature type="domain" description="N-acetyltransferase" evidence="2">
    <location>
        <begin position="1"/>
        <end position="157"/>
    </location>
</feature>
<comment type="caution">
    <text evidence="3">The sequence shown here is derived from an EMBL/GenBank/DDBJ whole genome shotgun (WGS) entry which is preliminary data.</text>
</comment>
<dbReference type="PROSITE" id="PS51186">
    <property type="entry name" value="GNAT"/>
    <property type="match status" value="1"/>
</dbReference>
<accession>A0ABW0ZIK7</accession>
<dbReference type="RefSeq" id="WP_136435695.1">
    <property type="nucleotide sequence ID" value="NZ_JBHSNS010000001.1"/>
</dbReference>
<evidence type="ECO:0000256" key="1">
    <source>
        <dbReference type="SAM" id="MobiDB-lite"/>
    </source>
</evidence>
<name>A0ABW0ZIK7_9ACTN</name>
<keyword evidence="3" id="KW-0808">Transferase</keyword>
<protein>
    <submittedName>
        <fullName evidence="3">GNAT family N-acetyltransferase</fullName>
        <ecNumber evidence="3">2.3.-.-</ecNumber>
    </submittedName>
</protein>
<evidence type="ECO:0000313" key="4">
    <source>
        <dbReference type="Proteomes" id="UP001596072"/>
    </source>
</evidence>
<dbReference type="Proteomes" id="UP001596072">
    <property type="component" value="Unassembled WGS sequence"/>
</dbReference>
<sequence length="201" mass="22084">MSRPSLTPRIACLEDAPVLAELWSDVLRRADRSEQVSDIELVIKDAAASPEKRVVVVEYNGQLAGAVFLRMTTLSPLNLEAAVQAIHPRVFDHYRRHGVGRTLMEAAASFAEECAVLHVSTAIPQAARDANRFMARLGLAPAAIYRVAPTSLLRSRVSTQGPQRRGDVGRSRVLAARRSLRRTRGAEQIPLPEHEDPIAPQ</sequence>
<evidence type="ECO:0000313" key="3">
    <source>
        <dbReference type="EMBL" id="MFC5728485.1"/>
    </source>
</evidence>
<reference evidence="4" key="1">
    <citation type="journal article" date="2019" name="Int. J. Syst. Evol. Microbiol.">
        <title>The Global Catalogue of Microorganisms (GCM) 10K type strain sequencing project: providing services to taxonomists for standard genome sequencing and annotation.</title>
        <authorList>
            <consortium name="The Broad Institute Genomics Platform"/>
            <consortium name="The Broad Institute Genome Sequencing Center for Infectious Disease"/>
            <person name="Wu L."/>
            <person name="Ma J."/>
        </authorList>
    </citation>
    <scope>NUCLEOTIDE SEQUENCE [LARGE SCALE GENOMIC DNA]</scope>
    <source>
        <strain evidence="4">YIM 94188</strain>
    </source>
</reference>
<dbReference type="Pfam" id="PF00583">
    <property type="entry name" value="Acetyltransf_1"/>
    <property type="match status" value="1"/>
</dbReference>
<feature type="compositionally biased region" description="Basic and acidic residues" evidence="1">
    <location>
        <begin position="192"/>
        <end position="201"/>
    </location>
</feature>
<keyword evidence="4" id="KW-1185">Reference proteome</keyword>
<dbReference type="EC" id="2.3.-.-" evidence="3"/>
<evidence type="ECO:0000259" key="2">
    <source>
        <dbReference type="PROSITE" id="PS51186"/>
    </source>
</evidence>
<dbReference type="Gene3D" id="3.40.630.30">
    <property type="match status" value="1"/>
</dbReference>
<feature type="region of interest" description="Disordered" evidence="1">
    <location>
        <begin position="182"/>
        <end position="201"/>
    </location>
</feature>
<gene>
    <name evidence="3" type="ORF">ACFPQB_06115</name>
</gene>
<dbReference type="InterPro" id="IPR016181">
    <property type="entry name" value="Acyl_CoA_acyltransferase"/>
</dbReference>
<dbReference type="GO" id="GO:0016746">
    <property type="term" value="F:acyltransferase activity"/>
    <property type="evidence" value="ECO:0007669"/>
    <property type="project" value="UniProtKB-KW"/>
</dbReference>
<organism evidence="3 4">
    <name type="scientific">Nocardioides vastitatis</name>
    <dbReference type="NCBI Taxonomy" id="2568655"/>
    <lineage>
        <taxon>Bacteria</taxon>
        <taxon>Bacillati</taxon>
        <taxon>Actinomycetota</taxon>
        <taxon>Actinomycetes</taxon>
        <taxon>Propionibacteriales</taxon>
        <taxon>Nocardioidaceae</taxon>
        <taxon>Nocardioides</taxon>
    </lineage>
</organism>
<dbReference type="InterPro" id="IPR000182">
    <property type="entry name" value="GNAT_dom"/>
</dbReference>
<proteinExistence type="predicted"/>
<dbReference type="EMBL" id="JBHSNS010000001">
    <property type="protein sequence ID" value="MFC5728485.1"/>
    <property type="molecule type" value="Genomic_DNA"/>
</dbReference>